<keyword evidence="5 7" id="KW-1133">Transmembrane helix</keyword>
<dbReference type="PROSITE" id="PS50850">
    <property type="entry name" value="MFS"/>
    <property type="match status" value="1"/>
</dbReference>
<feature type="transmembrane region" description="Helical" evidence="7">
    <location>
        <begin position="97"/>
        <end position="114"/>
    </location>
</feature>
<dbReference type="Pfam" id="PF05977">
    <property type="entry name" value="MFS_3"/>
    <property type="match status" value="1"/>
</dbReference>
<organism evidence="9 10">
    <name type="scientific">Pseudorhizobium tarimense</name>
    <dbReference type="NCBI Taxonomy" id="1079109"/>
    <lineage>
        <taxon>Bacteria</taxon>
        <taxon>Pseudomonadati</taxon>
        <taxon>Pseudomonadota</taxon>
        <taxon>Alphaproteobacteria</taxon>
        <taxon>Hyphomicrobiales</taxon>
        <taxon>Rhizobiaceae</taxon>
        <taxon>Rhizobium/Agrobacterium group</taxon>
        <taxon>Pseudorhizobium</taxon>
    </lineage>
</organism>
<keyword evidence="4 7" id="KW-0812">Transmembrane</keyword>
<evidence type="ECO:0000259" key="8">
    <source>
        <dbReference type="PROSITE" id="PS50850"/>
    </source>
</evidence>
<evidence type="ECO:0000256" key="6">
    <source>
        <dbReference type="ARBA" id="ARBA00023136"/>
    </source>
</evidence>
<keyword evidence="3" id="KW-1003">Cell membrane</keyword>
<keyword evidence="2" id="KW-0813">Transport</keyword>
<dbReference type="InterPro" id="IPR010290">
    <property type="entry name" value="TM_effector"/>
</dbReference>
<evidence type="ECO:0000256" key="1">
    <source>
        <dbReference type="ARBA" id="ARBA00004651"/>
    </source>
</evidence>
<evidence type="ECO:0000256" key="3">
    <source>
        <dbReference type="ARBA" id="ARBA00022475"/>
    </source>
</evidence>
<dbReference type="CDD" id="cd06173">
    <property type="entry name" value="MFS_MefA_like"/>
    <property type="match status" value="1"/>
</dbReference>
<gene>
    <name evidence="9" type="ORF">ABID21_004058</name>
</gene>
<evidence type="ECO:0000256" key="4">
    <source>
        <dbReference type="ARBA" id="ARBA00022692"/>
    </source>
</evidence>
<feature type="transmembrane region" description="Helical" evidence="7">
    <location>
        <begin position="162"/>
        <end position="181"/>
    </location>
</feature>
<accession>A0ABV2HBJ1</accession>
<dbReference type="PANTHER" id="PTHR23513">
    <property type="entry name" value="INTEGRAL MEMBRANE EFFLUX PROTEIN-RELATED"/>
    <property type="match status" value="1"/>
</dbReference>
<evidence type="ECO:0000313" key="9">
    <source>
        <dbReference type="EMBL" id="MET3587926.1"/>
    </source>
</evidence>
<evidence type="ECO:0000313" key="10">
    <source>
        <dbReference type="Proteomes" id="UP001549031"/>
    </source>
</evidence>
<dbReference type="EMBL" id="JBEPLJ010000017">
    <property type="protein sequence ID" value="MET3587926.1"/>
    <property type="molecule type" value="Genomic_DNA"/>
</dbReference>
<feature type="transmembrane region" description="Helical" evidence="7">
    <location>
        <begin position="38"/>
        <end position="61"/>
    </location>
</feature>
<evidence type="ECO:0000256" key="7">
    <source>
        <dbReference type="SAM" id="Phobius"/>
    </source>
</evidence>
<keyword evidence="10" id="KW-1185">Reference proteome</keyword>
<feature type="transmembrane region" description="Helical" evidence="7">
    <location>
        <begin position="217"/>
        <end position="240"/>
    </location>
</feature>
<comment type="subcellular location">
    <subcellularLocation>
        <location evidence="1">Cell membrane</location>
        <topology evidence="1">Multi-pass membrane protein</topology>
    </subcellularLocation>
</comment>
<dbReference type="InterPro" id="IPR020846">
    <property type="entry name" value="MFS_dom"/>
</dbReference>
<feature type="transmembrane region" description="Helical" evidence="7">
    <location>
        <begin position="280"/>
        <end position="297"/>
    </location>
</feature>
<sequence length="391" mass="41286">MLTTQFGLFAAGNGLSLIGTWMQKIACAWLIWNWTQSSLLLGVLAAGDLMPVIVVGPFAGVAADRWNRMHQNIVAQMMSTALALVVALLLWIDQLNIVTLIACVTLQGTLMAAVQPARLAMVQQMVAREDMTVAVAINSINVNMARMVGPAIAGVMITQLDIIWVFVANAVVTSAFVVLLLRLKLKPREEEPSRGKFLALMLEGFVYVGQRPQIRMLLVVLFLGGVCLRSLLELVPAIAAQTFQDATIGLAVLTGTAGFGAMISGLTVRNGETAPLLREVLVWWGTGAMAGAVLTNAPHVVLALPAAAFVGAAITRGLVGTQTFIQLSTPDALRGRVLSVHGLIARASPAVGALGIGYFADRIGLPAAVSVASVLLLVVVLGLWLRERTGG</sequence>
<dbReference type="RefSeq" id="WP_247245627.1">
    <property type="nucleotide sequence ID" value="NZ_JALJRA010000017.1"/>
</dbReference>
<feature type="transmembrane region" description="Helical" evidence="7">
    <location>
        <begin position="246"/>
        <end position="268"/>
    </location>
</feature>
<protein>
    <submittedName>
        <fullName evidence="9">MFS family permease</fullName>
    </submittedName>
</protein>
<feature type="transmembrane region" description="Helical" evidence="7">
    <location>
        <begin position="7"/>
        <end position="32"/>
    </location>
</feature>
<feature type="transmembrane region" description="Helical" evidence="7">
    <location>
        <begin position="73"/>
        <end position="91"/>
    </location>
</feature>
<proteinExistence type="predicted"/>
<feature type="transmembrane region" description="Helical" evidence="7">
    <location>
        <begin position="365"/>
        <end position="385"/>
    </location>
</feature>
<feature type="domain" description="Major facilitator superfamily (MFS) profile" evidence="8">
    <location>
        <begin position="1"/>
        <end position="390"/>
    </location>
</feature>
<dbReference type="Gene3D" id="1.20.1250.20">
    <property type="entry name" value="MFS general substrate transporter like domains"/>
    <property type="match status" value="1"/>
</dbReference>
<feature type="transmembrane region" description="Helical" evidence="7">
    <location>
        <begin position="135"/>
        <end position="156"/>
    </location>
</feature>
<dbReference type="InterPro" id="IPR036259">
    <property type="entry name" value="MFS_trans_sf"/>
</dbReference>
<keyword evidence="6 7" id="KW-0472">Membrane</keyword>
<name>A0ABV2HBJ1_9HYPH</name>
<evidence type="ECO:0000256" key="5">
    <source>
        <dbReference type="ARBA" id="ARBA00022989"/>
    </source>
</evidence>
<comment type="caution">
    <text evidence="9">The sequence shown here is derived from an EMBL/GenBank/DDBJ whole genome shotgun (WGS) entry which is preliminary data.</text>
</comment>
<dbReference type="SUPFAM" id="SSF103473">
    <property type="entry name" value="MFS general substrate transporter"/>
    <property type="match status" value="1"/>
</dbReference>
<dbReference type="PANTHER" id="PTHR23513:SF11">
    <property type="entry name" value="STAPHYLOFERRIN A TRANSPORTER"/>
    <property type="match status" value="1"/>
</dbReference>
<evidence type="ECO:0000256" key="2">
    <source>
        <dbReference type="ARBA" id="ARBA00022448"/>
    </source>
</evidence>
<dbReference type="Proteomes" id="UP001549031">
    <property type="component" value="Unassembled WGS sequence"/>
</dbReference>
<reference evidence="9 10" key="1">
    <citation type="submission" date="2024-06" db="EMBL/GenBank/DDBJ databases">
        <title>Genomic Encyclopedia of Type Strains, Phase IV (KMG-IV): sequencing the most valuable type-strain genomes for metagenomic binning, comparative biology and taxonomic classification.</title>
        <authorList>
            <person name="Goeker M."/>
        </authorList>
    </citation>
    <scope>NUCLEOTIDE SEQUENCE [LARGE SCALE GENOMIC DNA]</scope>
    <source>
        <strain evidence="9 10">DSM 105042</strain>
    </source>
</reference>